<dbReference type="InterPro" id="IPR029526">
    <property type="entry name" value="PGBD"/>
</dbReference>
<gene>
    <name evidence="2" type="ORF">TPAB3V08_LOCUS15975</name>
</gene>
<dbReference type="PANTHER" id="PTHR47055:SF3">
    <property type="entry name" value="PHORBOL-ESTER_DAG-TYPE DOMAIN-CONTAINING PROTEIN"/>
    <property type="match status" value="1"/>
</dbReference>
<evidence type="ECO:0000313" key="2">
    <source>
        <dbReference type="EMBL" id="CAG2069032.1"/>
    </source>
</evidence>
<protein>
    <recommendedName>
        <fullName evidence="1">PiggyBac transposable element-derived protein domain-containing protein</fullName>
    </recommendedName>
</protein>
<evidence type="ECO:0000259" key="1">
    <source>
        <dbReference type="Pfam" id="PF13843"/>
    </source>
</evidence>
<feature type="domain" description="PiggyBac transposable element-derived protein" evidence="1">
    <location>
        <begin position="157"/>
        <end position="270"/>
    </location>
</feature>
<organism evidence="2 3">
    <name type="scientific">Timema podura</name>
    <name type="common">Walking stick</name>
    <dbReference type="NCBI Taxonomy" id="61482"/>
    <lineage>
        <taxon>Eukaryota</taxon>
        <taxon>Metazoa</taxon>
        <taxon>Ecdysozoa</taxon>
        <taxon>Arthropoda</taxon>
        <taxon>Hexapoda</taxon>
        <taxon>Insecta</taxon>
        <taxon>Pterygota</taxon>
        <taxon>Neoptera</taxon>
        <taxon>Polyneoptera</taxon>
        <taxon>Phasmatodea</taxon>
        <taxon>Timematodea</taxon>
        <taxon>Timematoidea</taxon>
        <taxon>Timematidae</taxon>
        <taxon>Timema</taxon>
    </lineage>
</organism>
<evidence type="ECO:0000313" key="3">
    <source>
        <dbReference type="Proteomes" id="UP001153148"/>
    </source>
</evidence>
<dbReference type="InterPro" id="IPR052638">
    <property type="entry name" value="PiggyBac_TE-derived"/>
</dbReference>
<dbReference type="PANTHER" id="PTHR47055">
    <property type="entry name" value="DDE_TNP_1_7 DOMAIN-CONTAINING PROTEIN"/>
    <property type="match status" value="1"/>
</dbReference>
<name>A0ABN7PS98_TIMPD</name>
<sequence length="334" mass="38081">MGEEDTTEECLEHNNTFENENKSKRMKISTPSLEWQSVDLPFATEPNWEQPEWIQNSYSPVELFEMFFDDEVIEATSGYCNVPSLKSNVKKYTEDLLKYSHICDNLTFDENDKFGKVCSLWLLLNKRWLRAFPKDSNLLIDEAMIPYYGHHVQEESYQGASTGNTHPELGVGGSVVIGLVDKLPLGQYSIYTYRDNLFTSIHLMDRGPYCTGTIRSSRIEKAPLEESFTLKKKIRGSYFQMRDTSSGITLIQYHDNNIVTIASTLQGATPICKARSDIRLDGFKCVIVKSMTQVRCGECHKNITVKCKKCNVGCHVHCSEKCHSRQMTACKTCI</sequence>
<dbReference type="Pfam" id="PF13843">
    <property type="entry name" value="DDE_Tnp_1_7"/>
    <property type="match status" value="1"/>
</dbReference>
<dbReference type="CDD" id="cd00029">
    <property type="entry name" value="C1"/>
    <property type="match status" value="1"/>
</dbReference>
<keyword evidence="3" id="KW-1185">Reference proteome</keyword>
<dbReference type="EMBL" id="CAJPIN010113528">
    <property type="protein sequence ID" value="CAG2069032.1"/>
    <property type="molecule type" value="Genomic_DNA"/>
</dbReference>
<reference evidence="2" key="1">
    <citation type="submission" date="2021-03" db="EMBL/GenBank/DDBJ databases">
        <authorList>
            <person name="Tran Van P."/>
        </authorList>
    </citation>
    <scope>NUCLEOTIDE SEQUENCE</scope>
</reference>
<accession>A0ABN7PS98</accession>
<comment type="caution">
    <text evidence="2">The sequence shown here is derived from an EMBL/GenBank/DDBJ whole genome shotgun (WGS) entry which is preliminary data.</text>
</comment>
<proteinExistence type="predicted"/>
<dbReference type="Proteomes" id="UP001153148">
    <property type="component" value="Unassembled WGS sequence"/>
</dbReference>